<name>A0A1F7WXW6_9BACT</name>
<evidence type="ECO:0000256" key="1">
    <source>
        <dbReference type="ARBA" id="ARBA00006484"/>
    </source>
</evidence>
<dbReference type="InterPro" id="IPR057326">
    <property type="entry name" value="KR_dom"/>
</dbReference>
<dbReference type="EMBL" id="MGFH01000047">
    <property type="protein sequence ID" value="OGM07269.1"/>
    <property type="molecule type" value="Genomic_DNA"/>
</dbReference>
<reference evidence="4 5" key="1">
    <citation type="journal article" date="2016" name="Nat. Commun.">
        <title>Thousands of microbial genomes shed light on interconnected biogeochemical processes in an aquifer system.</title>
        <authorList>
            <person name="Anantharaman K."/>
            <person name="Brown C.T."/>
            <person name="Hug L.A."/>
            <person name="Sharon I."/>
            <person name="Castelle C.J."/>
            <person name="Probst A.J."/>
            <person name="Thomas B.C."/>
            <person name="Singh A."/>
            <person name="Wilkins M.J."/>
            <person name="Karaoz U."/>
            <person name="Brodie E.L."/>
            <person name="Williams K.H."/>
            <person name="Hubbard S.S."/>
            <person name="Banfield J.F."/>
        </authorList>
    </citation>
    <scope>NUCLEOTIDE SEQUENCE [LARGE SCALE GENOMIC DNA]</scope>
</reference>
<dbReference type="GO" id="GO:0032787">
    <property type="term" value="P:monocarboxylic acid metabolic process"/>
    <property type="evidence" value="ECO:0007669"/>
    <property type="project" value="UniProtKB-ARBA"/>
</dbReference>
<dbReference type="NCBIfam" id="NF005559">
    <property type="entry name" value="PRK07231.1"/>
    <property type="match status" value="1"/>
</dbReference>
<comment type="caution">
    <text evidence="4">The sequence shown here is derived from an EMBL/GenBank/DDBJ whole genome shotgun (WGS) entry which is preliminary data.</text>
</comment>
<dbReference type="FunFam" id="3.40.50.720:FF:000173">
    <property type="entry name" value="3-oxoacyl-[acyl-carrier protein] reductase"/>
    <property type="match status" value="1"/>
</dbReference>
<evidence type="ECO:0000259" key="3">
    <source>
        <dbReference type="SMART" id="SM00822"/>
    </source>
</evidence>
<dbReference type="Pfam" id="PF13561">
    <property type="entry name" value="adh_short_C2"/>
    <property type="match status" value="1"/>
</dbReference>
<dbReference type="PRINTS" id="PR00081">
    <property type="entry name" value="GDHRDH"/>
</dbReference>
<dbReference type="InterPro" id="IPR020904">
    <property type="entry name" value="Sc_DH/Rdtase_CS"/>
</dbReference>
<dbReference type="NCBIfam" id="NF009466">
    <property type="entry name" value="PRK12826.1-2"/>
    <property type="match status" value="1"/>
</dbReference>
<dbReference type="InterPro" id="IPR036291">
    <property type="entry name" value="NAD(P)-bd_dom_sf"/>
</dbReference>
<dbReference type="SUPFAM" id="SSF51735">
    <property type="entry name" value="NAD(P)-binding Rossmann-fold domains"/>
    <property type="match status" value="1"/>
</dbReference>
<dbReference type="PROSITE" id="PS00061">
    <property type="entry name" value="ADH_SHORT"/>
    <property type="match status" value="1"/>
</dbReference>
<organism evidence="4 5">
    <name type="scientific">Candidatus Wallbacteria bacterium GWC2_49_35</name>
    <dbReference type="NCBI Taxonomy" id="1817813"/>
    <lineage>
        <taxon>Bacteria</taxon>
        <taxon>Candidatus Walliibacteriota</taxon>
    </lineage>
</organism>
<dbReference type="STRING" id="1817813.A2008_00105"/>
<evidence type="ECO:0000313" key="4">
    <source>
        <dbReference type="EMBL" id="OGM07269.1"/>
    </source>
</evidence>
<evidence type="ECO:0000256" key="2">
    <source>
        <dbReference type="ARBA" id="ARBA00023002"/>
    </source>
</evidence>
<dbReference type="InterPro" id="IPR050259">
    <property type="entry name" value="SDR"/>
</dbReference>
<feature type="domain" description="Ketoreductase" evidence="3">
    <location>
        <begin position="6"/>
        <end position="186"/>
    </location>
</feature>
<proteinExistence type="inferred from homology"/>
<dbReference type="GO" id="GO:0016491">
    <property type="term" value="F:oxidoreductase activity"/>
    <property type="evidence" value="ECO:0007669"/>
    <property type="project" value="UniProtKB-KW"/>
</dbReference>
<keyword evidence="2" id="KW-0560">Oxidoreductase</keyword>
<dbReference type="Proteomes" id="UP000178735">
    <property type="component" value="Unassembled WGS sequence"/>
</dbReference>
<comment type="similarity">
    <text evidence="1">Belongs to the short-chain dehydrogenases/reductases (SDR) family.</text>
</comment>
<protein>
    <recommendedName>
        <fullName evidence="3">Ketoreductase domain-containing protein</fullName>
    </recommendedName>
</protein>
<evidence type="ECO:0000313" key="5">
    <source>
        <dbReference type="Proteomes" id="UP000178735"/>
    </source>
</evidence>
<dbReference type="PANTHER" id="PTHR42879:SF2">
    <property type="entry name" value="3-OXOACYL-[ACYL-CARRIER-PROTEIN] REDUCTASE FABG"/>
    <property type="match status" value="1"/>
</dbReference>
<accession>A0A1F7WXW6</accession>
<dbReference type="Gene3D" id="3.40.50.720">
    <property type="entry name" value="NAD(P)-binding Rossmann-like Domain"/>
    <property type="match status" value="1"/>
</dbReference>
<sequence>MDLKGKTALVTGSSRGIGRAIALKFSSLGAGIGVHCVSRIELAQEVCGEINASGGTAFAFQADISESQKVDQMMDAFIEKFEKIDILVNNAGIVSDCPLAGMQDEIWKRVIDVNLTGTFNMCRAAARHMMARKYGRIINLSSFVASKGGRGQSNYASSKAGIEALTRSLAIELGSRGITVNSVCPGAVETDMSREAIERSREKIVSIIPLKRLGKPEEVASLAAFLASDEAAYITGESIGVTGGLGLLSW</sequence>
<gene>
    <name evidence="4" type="ORF">A2008_00105</name>
</gene>
<dbReference type="AlphaFoldDB" id="A0A1F7WXW6"/>
<dbReference type="SMART" id="SM00822">
    <property type="entry name" value="PKS_KR"/>
    <property type="match status" value="1"/>
</dbReference>
<dbReference type="InterPro" id="IPR002347">
    <property type="entry name" value="SDR_fam"/>
</dbReference>
<dbReference type="PRINTS" id="PR00080">
    <property type="entry name" value="SDRFAMILY"/>
</dbReference>
<dbReference type="PANTHER" id="PTHR42879">
    <property type="entry name" value="3-OXOACYL-(ACYL-CARRIER-PROTEIN) REDUCTASE"/>
    <property type="match status" value="1"/>
</dbReference>